<comment type="caution">
    <text evidence="2">The sequence shown here is derived from an EMBL/GenBank/DDBJ whole genome shotgun (WGS) entry which is preliminary data.</text>
</comment>
<evidence type="ECO:0000313" key="2">
    <source>
        <dbReference type="EMBL" id="OEU99014.1"/>
    </source>
</evidence>
<dbReference type="AlphaFoldDB" id="A0A1E7K518"/>
<accession>A0A1E7K518</accession>
<reference evidence="2 3" key="1">
    <citation type="journal article" date="2016" name="Front. Microbiol.">
        <title>Comparative Genomics Analysis of Streptomyces Species Reveals Their Adaptation to the Marine Environment and Their Diversity at the Genomic Level.</title>
        <authorList>
            <person name="Tian X."/>
            <person name="Zhang Z."/>
            <person name="Yang T."/>
            <person name="Chen M."/>
            <person name="Li J."/>
            <person name="Chen F."/>
            <person name="Yang J."/>
            <person name="Li W."/>
            <person name="Zhang B."/>
            <person name="Zhang Z."/>
            <person name="Wu J."/>
            <person name="Zhang C."/>
            <person name="Long L."/>
            <person name="Xiao J."/>
        </authorList>
    </citation>
    <scope>NUCLEOTIDE SEQUENCE [LARGE SCALE GENOMIC DNA]</scope>
    <source>
        <strain evidence="2 3">SCSIO M10379</strain>
    </source>
</reference>
<proteinExistence type="predicted"/>
<dbReference type="EMBL" id="LJGV01000022">
    <property type="protein sequence ID" value="OEU99014.1"/>
    <property type="molecule type" value="Genomic_DNA"/>
</dbReference>
<organism evidence="2 3">
    <name type="scientific">Streptomyces qinglanensis</name>
    <dbReference type="NCBI Taxonomy" id="943816"/>
    <lineage>
        <taxon>Bacteria</taxon>
        <taxon>Bacillati</taxon>
        <taxon>Actinomycetota</taxon>
        <taxon>Actinomycetes</taxon>
        <taxon>Kitasatosporales</taxon>
        <taxon>Streptomycetaceae</taxon>
        <taxon>Streptomyces</taxon>
    </lineage>
</organism>
<dbReference type="Proteomes" id="UP000175829">
    <property type="component" value="Unassembled WGS sequence"/>
</dbReference>
<evidence type="ECO:0008006" key="4">
    <source>
        <dbReference type="Google" id="ProtNLM"/>
    </source>
</evidence>
<feature type="region of interest" description="Disordered" evidence="1">
    <location>
        <begin position="132"/>
        <end position="153"/>
    </location>
</feature>
<name>A0A1E7K518_9ACTN</name>
<evidence type="ECO:0000313" key="3">
    <source>
        <dbReference type="Proteomes" id="UP000175829"/>
    </source>
</evidence>
<gene>
    <name evidence="2" type="ORF">AN217_15670</name>
</gene>
<evidence type="ECO:0000256" key="1">
    <source>
        <dbReference type="SAM" id="MobiDB-lite"/>
    </source>
</evidence>
<sequence>MPRTRNTRLHTLLQEADWSGAQLATALRKLADEHAQRLACDRSTVSRWLGGTTPRPPAPELLLQALSRRLQRPVSAAEAGLSSAPATVLDLSWEADPLHRLTVLTRAEMDPRSRHTLHTGTYSLTVLDVWRSEQTPGAQPRQRPPRTRGRTGHAEAEEMRTMARVFAEAAQLHGPGHVRSALAAYLARDVTGYLHAPATENARHHLLVGAAQLALLLGGMSADGGAEALAQHYQHTAAQLAAEAGDAATFAIALRTMSTHAHDMGHHTSAVLHLAERAADSARAADGTVGAYAQAQLAVMQAHHSARAALDALAVAERLHQQAPSAAPGPFSHYPAAALHYQRAQMLATLGDTAGSTRALATSLRLRDPTERQAATLTRARLAESCLAQGHLDTALAHWRMFLDAYPVLHSSRVAHRLSAMRRLLHPHRRHHATAQLLARSAALD</sequence>
<protein>
    <recommendedName>
        <fullName evidence="4">Transcriptional regulator</fullName>
    </recommendedName>
</protein>
<dbReference type="PATRIC" id="fig|943816.4.peg.2592"/>